<keyword evidence="2" id="KW-1185">Reference proteome</keyword>
<evidence type="ECO:0000313" key="1">
    <source>
        <dbReference type="EMBL" id="MFC3493574.1"/>
    </source>
</evidence>
<dbReference type="EMBL" id="JBHRWO010000010">
    <property type="protein sequence ID" value="MFC3493574.1"/>
    <property type="molecule type" value="Genomic_DNA"/>
</dbReference>
<organism evidence="1 2">
    <name type="scientific">Glycomyces rhizosphaerae</name>
    <dbReference type="NCBI Taxonomy" id="2054422"/>
    <lineage>
        <taxon>Bacteria</taxon>
        <taxon>Bacillati</taxon>
        <taxon>Actinomycetota</taxon>
        <taxon>Actinomycetes</taxon>
        <taxon>Glycomycetales</taxon>
        <taxon>Glycomycetaceae</taxon>
        <taxon>Glycomyces</taxon>
    </lineage>
</organism>
<accession>A0ABV7Q1B8</accession>
<reference evidence="2" key="1">
    <citation type="journal article" date="2019" name="Int. J. Syst. Evol. Microbiol.">
        <title>The Global Catalogue of Microorganisms (GCM) 10K type strain sequencing project: providing services to taxonomists for standard genome sequencing and annotation.</title>
        <authorList>
            <consortium name="The Broad Institute Genomics Platform"/>
            <consortium name="The Broad Institute Genome Sequencing Center for Infectious Disease"/>
            <person name="Wu L."/>
            <person name="Ma J."/>
        </authorList>
    </citation>
    <scope>NUCLEOTIDE SEQUENCE [LARGE SCALE GENOMIC DNA]</scope>
    <source>
        <strain evidence="2">CGMCC 4.7396</strain>
    </source>
</reference>
<dbReference type="Proteomes" id="UP001595712">
    <property type="component" value="Unassembled WGS sequence"/>
</dbReference>
<proteinExistence type="predicted"/>
<evidence type="ECO:0000313" key="2">
    <source>
        <dbReference type="Proteomes" id="UP001595712"/>
    </source>
</evidence>
<dbReference type="RefSeq" id="WP_387976156.1">
    <property type="nucleotide sequence ID" value="NZ_JBHRWO010000010.1"/>
</dbReference>
<protein>
    <submittedName>
        <fullName evidence="1">Uncharacterized protein</fullName>
    </submittedName>
</protein>
<sequence length="126" mass="13316">MSGADVFAMDPDEVRKSVEILFEIEAEVDLQATNMATANTEAAGPLNDADTALGPALEAAGEWWQGRRASGFCSLLGNTGEYLAVCAEEAVEVDDYNAGTFASVAGDLYPERANANANTRPDWQGP</sequence>
<name>A0ABV7Q1B8_9ACTN</name>
<gene>
    <name evidence="1" type="ORF">ACFO8M_13930</name>
</gene>
<comment type="caution">
    <text evidence="1">The sequence shown here is derived from an EMBL/GenBank/DDBJ whole genome shotgun (WGS) entry which is preliminary data.</text>
</comment>